<proteinExistence type="predicted"/>
<gene>
    <name evidence="1" type="ORF">SDC9_183765</name>
</gene>
<dbReference type="EMBL" id="VSSQ01090297">
    <property type="protein sequence ID" value="MPN36256.1"/>
    <property type="molecule type" value="Genomic_DNA"/>
</dbReference>
<accession>A0A645HCL0</accession>
<evidence type="ECO:0000313" key="1">
    <source>
        <dbReference type="EMBL" id="MPN36256.1"/>
    </source>
</evidence>
<protein>
    <submittedName>
        <fullName evidence="1">Uncharacterized protein</fullName>
    </submittedName>
</protein>
<sequence length="86" mass="10239">MKRRAARFFVRLDDERADIQRGYHWNVIRQHADGPRDGIHADVDRRAVIELPLRRQHHQLKRLGHTKSSPKWYGCKLVGYETAYAF</sequence>
<comment type="caution">
    <text evidence="1">The sequence shown here is derived from an EMBL/GenBank/DDBJ whole genome shotgun (WGS) entry which is preliminary data.</text>
</comment>
<reference evidence="1" key="1">
    <citation type="submission" date="2019-08" db="EMBL/GenBank/DDBJ databases">
        <authorList>
            <person name="Kucharzyk K."/>
            <person name="Murdoch R.W."/>
            <person name="Higgins S."/>
            <person name="Loffler F."/>
        </authorList>
    </citation>
    <scope>NUCLEOTIDE SEQUENCE</scope>
</reference>
<dbReference type="AlphaFoldDB" id="A0A645HCL0"/>
<organism evidence="1">
    <name type="scientific">bioreactor metagenome</name>
    <dbReference type="NCBI Taxonomy" id="1076179"/>
    <lineage>
        <taxon>unclassified sequences</taxon>
        <taxon>metagenomes</taxon>
        <taxon>ecological metagenomes</taxon>
    </lineage>
</organism>
<name>A0A645HCL0_9ZZZZ</name>